<dbReference type="Pfam" id="PF08668">
    <property type="entry name" value="HDOD"/>
    <property type="match status" value="1"/>
</dbReference>
<sequence length="279" mass="30965">MLPGVLFQLMKLNSDDDEFYDHVYALAKTDPPLASFILGYANSAASSPNNPINSLQAALTRVGSQTIVDLITTLSVSKVFIPSLPEHKAIWRHSIETATIASFISKITHHHDVDPDLAYMCGLLHDIGRFVLFQFAPKALDDTDAIGWAAADELPLVEQKILGTSHSEIGYIACNKLHLPNVVSSVARHHHNYNICNNSKAPKTFRELVLIIQFADFLSVMAIKVPDWKQLKTNELKTYINNHCIMKSWGDHQLPVDMLAEALPMLIDKSDKLAESLGV</sequence>
<dbReference type="Gene3D" id="1.10.3210.10">
    <property type="entry name" value="Hypothetical protein af1432"/>
    <property type="match status" value="1"/>
</dbReference>
<organism evidence="2 3">
    <name type="scientific">Neptunomonas japonica JAMM 1380</name>
    <dbReference type="NCBI Taxonomy" id="1441457"/>
    <lineage>
        <taxon>Bacteria</taxon>
        <taxon>Pseudomonadati</taxon>
        <taxon>Pseudomonadota</taxon>
        <taxon>Gammaproteobacteria</taxon>
        <taxon>Oceanospirillales</taxon>
        <taxon>Oceanospirillaceae</taxon>
        <taxon>Neptunomonas</taxon>
    </lineage>
</organism>
<dbReference type="SMART" id="SM00471">
    <property type="entry name" value="HDc"/>
    <property type="match status" value="1"/>
</dbReference>
<feature type="domain" description="HDOD" evidence="1">
    <location>
        <begin position="1"/>
        <end position="193"/>
    </location>
</feature>
<dbReference type="PANTHER" id="PTHR33525:SF3">
    <property type="entry name" value="RIBONUCLEASE Y"/>
    <property type="match status" value="1"/>
</dbReference>
<protein>
    <recommendedName>
        <fullName evidence="1">HDOD domain-containing protein</fullName>
    </recommendedName>
</protein>
<dbReference type="PANTHER" id="PTHR33525">
    <property type="match status" value="1"/>
</dbReference>
<accession>A0A7R6PAM4</accession>
<gene>
    <name evidence="2" type="ORF">NEJAP_1017</name>
</gene>
<dbReference type="KEGG" id="njp:NEJAP_1017"/>
<dbReference type="PROSITE" id="PS51833">
    <property type="entry name" value="HDOD"/>
    <property type="match status" value="1"/>
</dbReference>
<name>A0A7R6PAM4_9GAMM</name>
<evidence type="ECO:0000259" key="1">
    <source>
        <dbReference type="PROSITE" id="PS51833"/>
    </source>
</evidence>
<dbReference type="Proteomes" id="UP000595332">
    <property type="component" value="Chromosome"/>
</dbReference>
<dbReference type="CDD" id="cd00077">
    <property type="entry name" value="HDc"/>
    <property type="match status" value="1"/>
</dbReference>
<dbReference type="InterPro" id="IPR003607">
    <property type="entry name" value="HD/PDEase_dom"/>
</dbReference>
<dbReference type="SUPFAM" id="SSF109604">
    <property type="entry name" value="HD-domain/PDEase-like"/>
    <property type="match status" value="1"/>
</dbReference>
<dbReference type="InterPro" id="IPR013976">
    <property type="entry name" value="HDOD"/>
</dbReference>
<proteinExistence type="predicted"/>
<reference evidence="2 3" key="1">
    <citation type="journal article" date="2008" name="Int. J. Syst. Evol. Microbiol.">
        <title>Neptunomonas japonica sp. nov., an Osedax japonicus symbiont-like bacterium isolated from sediment adjacent to sperm whale carcasses off Kagoshima, Japan.</title>
        <authorList>
            <person name="Miyazaki M."/>
            <person name="Nogi Y."/>
            <person name="Fujiwara Y."/>
            <person name="Kawato M."/>
            <person name="Kubokawa K."/>
            <person name="Horikoshi K."/>
        </authorList>
    </citation>
    <scope>NUCLEOTIDE SEQUENCE [LARGE SCALE GENOMIC DNA]</scope>
    <source>
        <strain evidence="2 3">JAMM 1380</strain>
    </source>
</reference>
<evidence type="ECO:0000313" key="3">
    <source>
        <dbReference type="Proteomes" id="UP000595332"/>
    </source>
</evidence>
<dbReference type="EMBL" id="AP014546">
    <property type="protein sequence ID" value="BBB28974.1"/>
    <property type="molecule type" value="Genomic_DNA"/>
</dbReference>
<evidence type="ECO:0000313" key="2">
    <source>
        <dbReference type="EMBL" id="BBB28974.1"/>
    </source>
</evidence>
<dbReference type="AlphaFoldDB" id="A0A7R6PAM4"/>
<dbReference type="RefSeq" id="WP_268927827.1">
    <property type="nucleotide sequence ID" value="NZ_AP014546.1"/>
</dbReference>
<dbReference type="InterPro" id="IPR052340">
    <property type="entry name" value="RNase_Y/CdgJ"/>
</dbReference>
<dbReference type="NCBIfam" id="TIGR00277">
    <property type="entry name" value="HDIG"/>
    <property type="match status" value="1"/>
</dbReference>
<keyword evidence="3" id="KW-1185">Reference proteome</keyword>
<dbReference type="InterPro" id="IPR006675">
    <property type="entry name" value="HDIG_dom"/>
</dbReference>